<evidence type="ECO:0000313" key="2">
    <source>
        <dbReference type="EMBL" id="KKK95419.1"/>
    </source>
</evidence>
<dbReference type="AlphaFoldDB" id="A0A0F9BYK5"/>
<protein>
    <submittedName>
        <fullName evidence="2">Uncharacterized protein</fullName>
    </submittedName>
</protein>
<keyword evidence="1" id="KW-0472">Membrane</keyword>
<accession>A0A0F9BYK5</accession>
<reference evidence="2" key="1">
    <citation type="journal article" date="2015" name="Nature">
        <title>Complex archaea that bridge the gap between prokaryotes and eukaryotes.</title>
        <authorList>
            <person name="Spang A."/>
            <person name="Saw J.H."/>
            <person name="Jorgensen S.L."/>
            <person name="Zaremba-Niedzwiedzka K."/>
            <person name="Martijn J."/>
            <person name="Lind A.E."/>
            <person name="van Eijk R."/>
            <person name="Schleper C."/>
            <person name="Guy L."/>
            <person name="Ettema T.J."/>
        </authorList>
    </citation>
    <scope>NUCLEOTIDE SEQUENCE</scope>
</reference>
<feature type="transmembrane region" description="Helical" evidence="1">
    <location>
        <begin position="35"/>
        <end position="57"/>
    </location>
</feature>
<feature type="transmembrane region" description="Helical" evidence="1">
    <location>
        <begin position="6"/>
        <end position="28"/>
    </location>
</feature>
<comment type="caution">
    <text evidence="2">The sequence shown here is derived from an EMBL/GenBank/DDBJ whole genome shotgun (WGS) entry which is preliminary data.</text>
</comment>
<keyword evidence="1" id="KW-0812">Transmembrane</keyword>
<evidence type="ECO:0000256" key="1">
    <source>
        <dbReference type="SAM" id="Phobius"/>
    </source>
</evidence>
<proteinExistence type="predicted"/>
<sequence length="62" mass="6894">MNWMMTLGAAMLMVPISIVLLGQVVTLLEGPPWRLWATLGFAVWMGISLFLLIRGIIHEVDA</sequence>
<organism evidence="2">
    <name type="scientific">marine sediment metagenome</name>
    <dbReference type="NCBI Taxonomy" id="412755"/>
    <lineage>
        <taxon>unclassified sequences</taxon>
        <taxon>metagenomes</taxon>
        <taxon>ecological metagenomes</taxon>
    </lineage>
</organism>
<dbReference type="EMBL" id="LAZR01046919">
    <property type="protein sequence ID" value="KKK95419.1"/>
    <property type="molecule type" value="Genomic_DNA"/>
</dbReference>
<keyword evidence="1" id="KW-1133">Transmembrane helix</keyword>
<name>A0A0F9BYK5_9ZZZZ</name>
<gene>
    <name evidence="2" type="ORF">LCGC14_2673010</name>
</gene>